<name>A0A0H5R5C6_9EUKA</name>
<protein>
    <recommendedName>
        <fullName evidence="7">Phosphate transporter</fullName>
    </recommendedName>
</protein>
<feature type="transmembrane region" description="Helical" evidence="7">
    <location>
        <begin position="335"/>
        <end position="364"/>
    </location>
</feature>
<evidence type="ECO:0000256" key="5">
    <source>
        <dbReference type="ARBA" id="ARBA00022989"/>
    </source>
</evidence>
<dbReference type="GO" id="GO:0005315">
    <property type="term" value="F:phosphate transmembrane transporter activity"/>
    <property type="evidence" value="ECO:0007669"/>
    <property type="project" value="InterPro"/>
</dbReference>
<feature type="transmembrane region" description="Helical" evidence="7">
    <location>
        <begin position="79"/>
        <end position="103"/>
    </location>
</feature>
<dbReference type="Pfam" id="PF01384">
    <property type="entry name" value="PHO4"/>
    <property type="match status" value="1"/>
</dbReference>
<dbReference type="PANTHER" id="PTHR11101">
    <property type="entry name" value="PHOSPHATE TRANSPORTER"/>
    <property type="match status" value="1"/>
</dbReference>
<evidence type="ECO:0000256" key="4">
    <source>
        <dbReference type="ARBA" id="ARBA00022692"/>
    </source>
</evidence>
<comment type="function">
    <text evidence="7">Sodium-phosphate symporter.</text>
</comment>
<keyword evidence="2 7" id="KW-0813">Transport</keyword>
<feature type="chain" id="PRO_5011353023" description="Phosphate transporter" evidence="8">
    <location>
        <begin position="22"/>
        <end position="410"/>
    </location>
</feature>
<dbReference type="InterPro" id="IPR001204">
    <property type="entry name" value="Phos_transporter"/>
</dbReference>
<evidence type="ECO:0000256" key="2">
    <source>
        <dbReference type="ARBA" id="ARBA00022448"/>
    </source>
</evidence>
<keyword evidence="4 7" id="KW-0812">Transmembrane</keyword>
<dbReference type="PANTHER" id="PTHR11101:SF80">
    <property type="entry name" value="PHOSPHATE TRANSPORTER"/>
    <property type="match status" value="1"/>
</dbReference>
<dbReference type="GO" id="GO:0016020">
    <property type="term" value="C:membrane"/>
    <property type="evidence" value="ECO:0007669"/>
    <property type="project" value="UniProtKB-SubCell"/>
</dbReference>
<reference evidence="9" key="1">
    <citation type="submission" date="2015-04" db="EMBL/GenBank/DDBJ databases">
        <title>The genome sequence of the plant pathogenic Rhizarian Plasmodiophora brassicae reveals insights in its biotrophic life cycle and the origin of chitin synthesis.</title>
        <authorList>
            <person name="Schwelm A."/>
            <person name="Fogelqvist J."/>
            <person name="Knaust A."/>
            <person name="Julke S."/>
            <person name="Lilja T."/>
            <person name="Dhandapani V."/>
            <person name="Bonilla-Rosso G."/>
            <person name="Karlsson M."/>
            <person name="Shevchenko A."/>
            <person name="Choi S.R."/>
            <person name="Kim H.G."/>
            <person name="Park J.Y."/>
            <person name="Lim Y.P."/>
            <person name="Ludwig-Muller J."/>
            <person name="Dixelius C."/>
        </authorList>
    </citation>
    <scope>NUCLEOTIDE SEQUENCE</scope>
    <source>
        <tissue evidence="9">Potato root galls</tissue>
    </source>
</reference>
<dbReference type="GO" id="GO:0035435">
    <property type="term" value="P:phosphate ion transmembrane transport"/>
    <property type="evidence" value="ECO:0007669"/>
    <property type="project" value="TreeGrafter"/>
</dbReference>
<sequence length="410" mass="42519">MATLMLASGGVALGMAWAIGAQDVSNALGTAVGSKAVTVQQAIMIGAVCEFAGALVGGDVAQTISKGILDPKLTGSLEIYSQIMFCTLAGAFIWLAIATAYALPVSTSHSLIGSLVGLGLVLCPQALNVSALSKVILSWVISPAAGAIISFFVFYIINKFILKNARPLRAAQNLIPYFFGFTLSVLTAFSTLAGPVDFRLSKTQSFLAALIVFCLSTAAAFKNGNSRGKITVDLSSDEDPVEAAEAVFIRLMVITACVVSFAHGSNDVSNSIGPFAAIVEVYTTGSVDGHEPVSLWILIFGGLGIVLGLSTYGYKVMATIGERITKLTYSRGFSAQIATALTVLTASVFGISVSTTHCLIGAIAGLGLVEGSEKVNKSTLNRIALSWIVTLPASAAFSITVLALMRISPI</sequence>
<evidence type="ECO:0000256" key="7">
    <source>
        <dbReference type="RuleBase" id="RU363058"/>
    </source>
</evidence>
<comment type="subcellular location">
    <subcellularLocation>
        <location evidence="1 7">Membrane</location>
        <topology evidence="1 7">Multi-pass membrane protein</topology>
    </subcellularLocation>
</comment>
<keyword evidence="6 7" id="KW-0472">Membrane</keyword>
<accession>A0A0H5R5C6</accession>
<feature type="transmembrane region" description="Helical" evidence="7">
    <location>
        <begin position="205"/>
        <end position="222"/>
    </location>
</feature>
<feature type="transmembrane region" description="Helical" evidence="7">
    <location>
        <begin position="293"/>
        <end position="314"/>
    </location>
</feature>
<evidence type="ECO:0000256" key="8">
    <source>
        <dbReference type="SAM" id="SignalP"/>
    </source>
</evidence>
<feature type="transmembrane region" description="Helical" evidence="7">
    <location>
        <begin position="384"/>
        <end position="405"/>
    </location>
</feature>
<keyword evidence="5 7" id="KW-1133">Transmembrane helix</keyword>
<feature type="transmembrane region" description="Helical" evidence="7">
    <location>
        <begin position="243"/>
        <end position="262"/>
    </location>
</feature>
<evidence type="ECO:0000256" key="1">
    <source>
        <dbReference type="ARBA" id="ARBA00004141"/>
    </source>
</evidence>
<feature type="transmembrane region" description="Helical" evidence="7">
    <location>
        <begin position="139"/>
        <end position="162"/>
    </location>
</feature>
<comment type="similarity">
    <text evidence="7">Belongs to the inorganic phosphate transporter (PiT) (TC 2.A.20) family.</text>
</comment>
<feature type="signal peptide" evidence="8">
    <location>
        <begin position="1"/>
        <end position="21"/>
    </location>
</feature>
<evidence type="ECO:0000313" key="9">
    <source>
        <dbReference type="EMBL" id="CRZ03354.1"/>
    </source>
</evidence>
<evidence type="ECO:0000256" key="3">
    <source>
        <dbReference type="ARBA" id="ARBA00022592"/>
    </source>
</evidence>
<dbReference type="AlphaFoldDB" id="A0A0H5R5C6"/>
<proteinExistence type="inferred from homology"/>
<evidence type="ECO:0000256" key="6">
    <source>
        <dbReference type="ARBA" id="ARBA00023136"/>
    </source>
</evidence>
<feature type="transmembrane region" description="Helical" evidence="7">
    <location>
        <begin position="174"/>
        <end position="193"/>
    </location>
</feature>
<dbReference type="EMBL" id="HACM01002912">
    <property type="protein sequence ID" value="CRZ03354.1"/>
    <property type="molecule type" value="Transcribed_RNA"/>
</dbReference>
<keyword evidence="8" id="KW-0732">Signal</keyword>
<keyword evidence="3 7" id="KW-0592">Phosphate transport</keyword>
<dbReference type="EMBL" id="HACM01002911">
    <property type="protein sequence ID" value="CRZ03353.1"/>
    <property type="molecule type" value="Transcribed_RNA"/>
</dbReference>
<organism evidence="9">
    <name type="scientific">Spongospora subterranea</name>
    <dbReference type="NCBI Taxonomy" id="70186"/>
    <lineage>
        <taxon>Eukaryota</taxon>
        <taxon>Sar</taxon>
        <taxon>Rhizaria</taxon>
        <taxon>Endomyxa</taxon>
        <taxon>Phytomyxea</taxon>
        <taxon>Plasmodiophorida</taxon>
        <taxon>Plasmodiophoridae</taxon>
        <taxon>Spongospora</taxon>
    </lineage>
</organism>